<dbReference type="InterPro" id="IPR041178">
    <property type="entry name" value="RPA43_OB"/>
</dbReference>
<evidence type="ECO:0000256" key="8">
    <source>
        <dbReference type="SAM" id="MobiDB-lite"/>
    </source>
</evidence>
<evidence type="ECO:0000256" key="1">
    <source>
        <dbReference type="ARBA" id="ARBA00004604"/>
    </source>
</evidence>
<comment type="subcellular location">
    <subcellularLocation>
        <location evidence="1">Nucleus</location>
        <location evidence="1">Nucleolus</location>
    </subcellularLocation>
</comment>
<evidence type="ECO:0000256" key="4">
    <source>
        <dbReference type="ARBA" id="ARBA00022553"/>
    </source>
</evidence>
<dbReference type="GO" id="GO:0005730">
    <property type="term" value="C:nucleolus"/>
    <property type="evidence" value="ECO:0007669"/>
    <property type="project" value="UniProtKB-SubCell"/>
</dbReference>
<dbReference type="Pfam" id="PF03876">
    <property type="entry name" value="SHS2_Rpb7-N"/>
    <property type="match status" value="1"/>
</dbReference>
<organism evidence="11 12">
    <name type="scientific">Coilia grayii</name>
    <name type="common">Gray's grenadier anchovy</name>
    <dbReference type="NCBI Taxonomy" id="363190"/>
    <lineage>
        <taxon>Eukaryota</taxon>
        <taxon>Metazoa</taxon>
        <taxon>Chordata</taxon>
        <taxon>Craniata</taxon>
        <taxon>Vertebrata</taxon>
        <taxon>Euteleostomi</taxon>
        <taxon>Actinopterygii</taxon>
        <taxon>Neopterygii</taxon>
        <taxon>Teleostei</taxon>
        <taxon>Clupei</taxon>
        <taxon>Clupeiformes</taxon>
        <taxon>Clupeoidei</taxon>
        <taxon>Engraulidae</taxon>
        <taxon>Coilinae</taxon>
        <taxon>Coilia</taxon>
    </lineage>
</organism>
<keyword evidence="5 7" id="KW-0804">Transcription</keyword>
<feature type="compositionally biased region" description="Basic residues" evidence="8">
    <location>
        <begin position="299"/>
        <end position="308"/>
    </location>
</feature>
<dbReference type="PANTHER" id="PTHR12709:SF5">
    <property type="entry name" value="DNA-DIRECTED RNA POLYMERASE I SUBUNIT RPA43"/>
    <property type="match status" value="1"/>
</dbReference>
<feature type="region of interest" description="Disordered" evidence="8">
    <location>
        <begin position="229"/>
        <end position="366"/>
    </location>
</feature>
<evidence type="ECO:0000313" key="12">
    <source>
        <dbReference type="Proteomes" id="UP001591681"/>
    </source>
</evidence>
<evidence type="ECO:0000259" key="9">
    <source>
        <dbReference type="Pfam" id="PF03876"/>
    </source>
</evidence>
<dbReference type="FunFam" id="3.30.1490.120:FF:000003">
    <property type="entry name" value="DNA-directed RNA polymerase I subunit RPA43"/>
    <property type="match status" value="1"/>
</dbReference>
<dbReference type="AlphaFoldDB" id="A0ABD1J3G5"/>
<dbReference type="Pfam" id="PF17875">
    <property type="entry name" value="RPA43_OB"/>
    <property type="match status" value="1"/>
</dbReference>
<comment type="function">
    <text evidence="7">DNA-dependent RNA polymerase which catalyzes the transcription of DNA into RNA using the four ribonucleoside triphosphates as substrates.</text>
</comment>
<feature type="domain" description="RNA polymerase Rpb7-like N-terminal" evidence="9">
    <location>
        <begin position="70"/>
        <end position="125"/>
    </location>
</feature>
<evidence type="ECO:0000256" key="6">
    <source>
        <dbReference type="ARBA" id="ARBA00023242"/>
    </source>
</evidence>
<evidence type="ECO:0000256" key="5">
    <source>
        <dbReference type="ARBA" id="ARBA00023163"/>
    </source>
</evidence>
<evidence type="ECO:0000256" key="2">
    <source>
        <dbReference type="ARBA" id="ARBA00005930"/>
    </source>
</evidence>
<comment type="similarity">
    <text evidence="2">Belongs to the eukaryotic RPA43 RNA polymerase subunit family.</text>
</comment>
<evidence type="ECO:0000259" key="10">
    <source>
        <dbReference type="Pfam" id="PF17875"/>
    </source>
</evidence>
<sequence length="366" mass="40529">MANLQHEDVDPNRAKMSTEMSTSRQSGPSDNVPRAIKEEANITSLIPTFAEACKLISTPYSCLVLDTHRRHVALPPMFLKKKKTGIEEELNAELLKYAENLKGVPLAYDNIKLLGQHGDIFNDQGYIHFNIEASFVVFKPKRGQKLEGLINKIGLTHVGCLVHGCFNASIPKPKEISAELWRDSGLATGGSLEFEVVQLDADAAGVLLIRGKLNKTWYEEKLKQTDPITNAAHVMPSDNTTLETTQEVDGIQPKKKKKKKDKSKDKEALDDSVVEDSQISVNVELSGTHGDLNSNGHVEKKKKKKKKDKHQEMEEVEAVTPTDLPGSDSSGYLSDKSNRKRKGSDETNGTGFRSDSEKPVAKKKKK</sequence>
<accession>A0ABD1J3G5</accession>
<feature type="compositionally biased region" description="Polar residues" evidence="8">
    <location>
        <begin position="237"/>
        <end position="247"/>
    </location>
</feature>
<feature type="compositionally biased region" description="Polar residues" evidence="8">
    <location>
        <begin position="18"/>
        <end position="29"/>
    </location>
</feature>
<dbReference type="InterPro" id="IPR045113">
    <property type="entry name" value="Rpb7-like"/>
</dbReference>
<dbReference type="InterPro" id="IPR005576">
    <property type="entry name" value="Rpb7-like_N"/>
</dbReference>
<reference evidence="11 12" key="1">
    <citation type="submission" date="2024-09" db="EMBL/GenBank/DDBJ databases">
        <title>A chromosome-level genome assembly of Gray's grenadier anchovy, Coilia grayii.</title>
        <authorList>
            <person name="Fu Z."/>
        </authorList>
    </citation>
    <scope>NUCLEOTIDE SEQUENCE [LARGE SCALE GENOMIC DNA]</scope>
    <source>
        <strain evidence="11">G4</strain>
        <tissue evidence="11">Muscle</tissue>
    </source>
</reference>
<dbReference type="CDD" id="cd04328">
    <property type="entry name" value="RNAP_I_Rpa43_N"/>
    <property type="match status" value="1"/>
</dbReference>
<name>A0ABD1J3G5_9TELE</name>
<dbReference type="InterPro" id="IPR041901">
    <property type="entry name" value="RNAP_I_Rpa43_N"/>
</dbReference>
<feature type="compositionally biased region" description="Polar residues" evidence="8">
    <location>
        <begin position="275"/>
        <end position="296"/>
    </location>
</feature>
<keyword evidence="6 7" id="KW-0539">Nucleus</keyword>
<feature type="domain" description="RPA43 OB" evidence="10">
    <location>
        <begin position="140"/>
        <end position="343"/>
    </location>
</feature>
<keyword evidence="4" id="KW-0597">Phosphoprotein</keyword>
<feature type="region of interest" description="Disordered" evidence="8">
    <location>
        <begin position="1"/>
        <end position="33"/>
    </location>
</feature>
<dbReference type="PANTHER" id="PTHR12709">
    <property type="entry name" value="DNA-DIRECTED RNA POLYMERASE II, III"/>
    <property type="match status" value="1"/>
</dbReference>
<comment type="caution">
    <text evidence="11">The sequence shown here is derived from an EMBL/GenBank/DDBJ whole genome shotgun (WGS) entry which is preliminary data.</text>
</comment>
<gene>
    <name evidence="11" type="ORF">ACEWY4_024439</name>
</gene>
<proteinExistence type="inferred from homology"/>
<keyword evidence="12" id="KW-1185">Reference proteome</keyword>
<dbReference type="Proteomes" id="UP001591681">
    <property type="component" value="Unassembled WGS sequence"/>
</dbReference>
<dbReference type="GO" id="GO:0000428">
    <property type="term" value="C:DNA-directed RNA polymerase complex"/>
    <property type="evidence" value="ECO:0007669"/>
    <property type="project" value="UniProtKB-KW"/>
</dbReference>
<dbReference type="GO" id="GO:0006352">
    <property type="term" value="P:DNA-templated transcription initiation"/>
    <property type="evidence" value="ECO:0007669"/>
    <property type="project" value="UniProtKB-UniRule"/>
</dbReference>
<evidence type="ECO:0000313" key="11">
    <source>
        <dbReference type="EMBL" id="KAL2080646.1"/>
    </source>
</evidence>
<dbReference type="EMBL" id="JBHFQA010000021">
    <property type="protein sequence ID" value="KAL2080646.1"/>
    <property type="molecule type" value="Genomic_DNA"/>
</dbReference>
<dbReference type="Gene3D" id="2.40.50.1060">
    <property type="match status" value="1"/>
</dbReference>
<protein>
    <recommendedName>
        <fullName evidence="7">DNA-directed RNA polymerase subunit</fullName>
    </recommendedName>
</protein>
<evidence type="ECO:0000256" key="7">
    <source>
        <dbReference type="RuleBase" id="RU369086"/>
    </source>
</evidence>
<feature type="compositionally biased region" description="Basic and acidic residues" evidence="8">
    <location>
        <begin position="1"/>
        <end position="13"/>
    </location>
</feature>
<dbReference type="Gene3D" id="3.30.1490.120">
    <property type="entry name" value="RNA polymerase Rpb7-like, N-terminal domain"/>
    <property type="match status" value="1"/>
</dbReference>
<dbReference type="InterPro" id="IPR036898">
    <property type="entry name" value="RNA_pol_Rpb7-like_N_sf"/>
</dbReference>
<keyword evidence="3 7" id="KW-0240">DNA-directed RNA polymerase</keyword>
<evidence type="ECO:0000256" key="3">
    <source>
        <dbReference type="ARBA" id="ARBA00022478"/>
    </source>
</evidence>